<evidence type="ECO:0000256" key="1">
    <source>
        <dbReference type="ARBA" id="ARBA00004141"/>
    </source>
</evidence>
<dbReference type="Pfam" id="PF01169">
    <property type="entry name" value="GDT1"/>
    <property type="match status" value="2"/>
</dbReference>
<comment type="subcellular location">
    <subcellularLocation>
        <location evidence="1 6">Membrane</location>
        <topology evidence="1 6">Multi-pass membrane protein</topology>
    </subcellularLocation>
</comment>
<evidence type="ECO:0000256" key="6">
    <source>
        <dbReference type="RuleBase" id="RU365102"/>
    </source>
</evidence>
<evidence type="ECO:0000256" key="3">
    <source>
        <dbReference type="ARBA" id="ARBA00022692"/>
    </source>
</evidence>
<accession>A0ABV3RET4</accession>
<dbReference type="Proteomes" id="UP001556118">
    <property type="component" value="Unassembled WGS sequence"/>
</dbReference>
<feature type="transmembrane region" description="Helical" evidence="6">
    <location>
        <begin position="132"/>
        <end position="153"/>
    </location>
</feature>
<dbReference type="InterPro" id="IPR001727">
    <property type="entry name" value="GDT1-like"/>
</dbReference>
<comment type="caution">
    <text evidence="7">The sequence shown here is derived from an EMBL/GenBank/DDBJ whole genome shotgun (WGS) entry which is preliminary data.</text>
</comment>
<feature type="transmembrane region" description="Helical" evidence="6">
    <location>
        <begin position="97"/>
        <end position="112"/>
    </location>
</feature>
<dbReference type="RefSeq" id="WP_367774535.1">
    <property type="nucleotide sequence ID" value="NZ_JBFNXR010000051.1"/>
</dbReference>
<dbReference type="EMBL" id="JBFNXR010000051">
    <property type="protein sequence ID" value="MEW9856199.1"/>
    <property type="molecule type" value="Genomic_DNA"/>
</dbReference>
<evidence type="ECO:0000313" key="7">
    <source>
        <dbReference type="EMBL" id="MEW9856199.1"/>
    </source>
</evidence>
<feature type="transmembrane region" description="Helical" evidence="6">
    <location>
        <begin position="165"/>
        <end position="183"/>
    </location>
</feature>
<organism evidence="7 8">
    <name type="scientific">Novosphingobium rhizovicinum</name>
    <dbReference type="NCBI Taxonomy" id="3228928"/>
    <lineage>
        <taxon>Bacteria</taxon>
        <taxon>Pseudomonadati</taxon>
        <taxon>Pseudomonadota</taxon>
        <taxon>Alphaproteobacteria</taxon>
        <taxon>Sphingomonadales</taxon>
        <taxon>Sphingomonadaceae</taxon>
        <taxon>Novosphingobium</taxon>
    </lineage>
</organism>
<name>A0ABV3RET4_9SPHN</name>
<keyword evidence="8" id="KW-1185">Reference proteome</keyword>
<evidence type="ECO:0000256" key="5">
    <source>
        <dbReference type="ARBA" id="ARBA00023136"/>
    </source>
</evidence>
<keyword evidence="5 6" id="KW-0472">Membrane</keyword>
<sequence>MEAFLTSTAVVALAEIGDKTQLLAIVLAARFKRPLPIVFGILAATLANHFLAALLGQQAASLLEGPWFRYAVAASFIAMAAWTLIPDKLDDEEPKPARFGAFITTTVAFFLVEMGDKTQLATVALGAQFNSVLPVTAGTTLGMMIANVPAVYLGQELIRRVPLHIVRWVAAALFLVVGLWLLGQTAGWI</sequence>
<protein>
    <recommendedName>
        <fullName evidence="6">GDT1 family protein</fullName>
    </recommendedName>
</protein>
<comment type="similarity">
    <text evidence="2 6">Belongs to the GDT1 family.</text>
</comment>
<dbReference type="PANTHER" id="PTHR12608:SF1">
    <property type="entry name" value="TRANSMEMBRANE PROTEIN 165"/>
    <property type="match status" value="1"/>
</dbReference>
<keyword evidence="3 6" id="KW-0812">Transmembrane</keyword>
<feature type="transmembrane region" description="Helical" evidence="6">
    <location>
        <begin position="35"/>
        <end position="55"/>
    </location>
</feature>
<dbReference type="PANTHER" id="PTHR12608">
    <property type="entry name" value="TRANSMEMBRANE PROTEIN HTP-1 RELATED"/>
    <property type="match status" value="1"/>
</dbReference>
<evidence type="ECO:0000256" key="4">
    <source>
        <dbReference type="ARBA" id="ARBA00022989"/>
    </source>
</evidence>
<evidence type="ECO:0000313" key="8">
    <source>
        <dbReference type="Proteomes" id="UP001556118"/>
    </source>
</evidence>
<reference evidence="7 8" key="1">
    <citation type="submission" date="2024-06" db="EMBL/GenBank/DDBJ databases">
        <title>Novosphingobium rhizovicinus M1R2S20.</title>
        <authorList>
            <person name="Sun J.-Q."/>
        </authorList>
    </citation>
    <scope>NUCLEOTIDE SEQUENCE [LARGE SCALE GENOMIC DNA]</scope>
    <source>
        <strain evidence="7 8">M1R2S20</strain>
    </source>
</reference>
<keyword evidence="4 6" id="KW-1133">Transmembrane helix</keyword>
<feature type="transmembrane region" description="Helical" evidence="6">
    <location>
        <begin position="67"/>
        <end position="85"/>
    </location>
</feature>
<proteinExistence type="inferred from homology"/>
<evidence type="ECO:0000256" key="2">
    <source>
        <dbReference type="ARBA" id="ARBA00009190"/>
    </source>
</evidence>
<gene>
    <name evidence="7" type="ORF">ABUH87_13745</name>
</gene>